<protein>
    <recommendedName>
        <fullName evidence="4 14">3-oxoacyl-[acyl-carrier-protein] synthase 2</fullName>
        <ecNumber evidence="3 14">2.3.1.179</ecNumber>
    </recommendedName>
</protein>
<dbReference type="PROSITE" id="PS52004">
    <property type="entry name" value="KS3_2"/>
    <property type="match status" value="1"/>
</dbReference>
<comment type="similarity">
    <text evidence="2 14 16">Belongs to the thiolase-like superfamily. Beta-ketoacyl-ACP synthases family.</text>
</comment>
<dbReference type="EMBL" id="CP034791">
    <property type="protein sequence ID" value="AZT90661.1"/>
    <property type="molecule type" value="Genomic_DNA"/>
</dbReference>
<evidence type="ECO:0000256" key="4">
    <source>
        <dbReference type="ARBA" id="ARBA00014657"/>
    </source>
</evidence>
<evidence type="ECO:0000256" key="6">
    <source>
        <dbReference type="ARBA" id="ARBA00022679"/>
    </source>
</evidence>
<dbReference type="Gene3D" id="3.40.47.10">
    <property type="match status" value="1"/>
</dbReference>
<dbReference type="KEGG" id="ccha:ELD05_08390"/>
<reference evidence="18 19" key="1">
    <citation type="submission" date="2018-12" db="EMBL/GenBank/DDBJ databases">
        <title>Genome sequence from the cellulolytic species, Caldicellulosiruptor changbaiensis.</title>
        <authorList>
            <person name="Blumer-Schuette S.E."/>
            <person name="Mendoza C."/>
        </authorList>
    </citation>
    <scope>NUCLEOTIDE SEQUENCE [LARGE SCALE GENOMIC DNA]</scope>
    <source>
        <strain evidence="18 19">CBS-Z</strain>
    </source>
</reference>
<keyword evidence="8" id="KW-0443">Lipid metabolism</keyword>
<dbReference type="SMART" id="SM00825">
    <property type="entry name" value="PKS_KS"/>
    <property type="match status" value="1"/>
</dbReference>
<keyword evidence="9 14" id="KW-0275">Fatty acid biosynthesis</keyword>
<keyword evidence="19" id="KW-1185">Reference proteome</keyword>
<evidence type="ECO:0000256" key="8">
    <source>
        <dbReference type="ARBA" id="ARBA00023098"/>
    </source>
</evidence>
<evidence type="ECO:0000256" key="7">
    <source>
        <dbReference type="ARBA" id="ARBA00022832"/>
    </source>
</evidence>
<evidence type="ECO:0000256" key="14">
    <source>
        <dbReference type="PIRNR" id="PIRNR000447"/>
    </source>
</evidence>
<comment type="catalytic activity">
    <reaction evidence="13 14">
        <text>a fatty acyl-[ACP] + malonyl-[ACP] + H(+) = a 3-oxoacyl-[ACP] + holo-[ACP] + CO2</text>
        <dbReference type="Rhea" id="RHEA:22836"/>
        <dbReference type="Rhea" id="RHEA-COMP:9623"/>
        <dbReference type="Rhea" id="RHEA-COMP:9685"/>
        <dbReference type="Rhea" id="RHEA-COMP:9916"/>
        <dbReference type="Rhea" id="RHEA-COMP:14125"/>
        <dbReference type="ChEBI" id="CHEBI:15378"/>
        <dbReference type="ChEBI" id="CHEBI:16526"/>
        <dbReference type="ChEBI" id="CHEBI:64479"/>
        <dbReference type="ChEBI" id="CHEBI:78449"/>
        <dbReference type="ChEBI" id="CHEBI:78776"/>
        <dbReference type="ChEBI" id="CHEBI:138651"/>
    </reaction>
</comment>
<dbReference type="InterPro" id="IPR018201">
    <property type="entry name" value="Ketoacyl_synth_AS"/>
</dbReference>
<dbReference type="InterPro" id="IPR000794">
    <property type="entry name" value="Beta-ketoacyl_synthase"/>
</dbReference>
<proteinExistence type="inferred from homology"/>
<dbReference type="GO" id="GO:0005829">
    <property type="term" value="C:cytosol"/>
    <property type="evidence" value="ECO:0007669"/>
    <property type="project" value="TreeGrafter"/>
</dbReference>
<dbReference type="InterPro" id="IPR016039">
    <property type="entry name" value="Thiolase-like"/>
</dbReference>
<evidence type="ECO:0000256" key="10">
    <source>
        <dbReference type="ARBA" id="ARBA00023315"/>
    </source>
</evidence>
<keyword evidence="6 14" id="KW-0808">Transferase</keyword>
<dbReference type="NCBIfam" id="NF005589">
    <property type="entry name" value="PRK07314.1"/>
    <property type="match status" value="1"/>
</dbReference>
<dbReference type="NCBIfam" id="NF004970">
    <property type="entry name" value="PRK06333.1"/>
    <property type="match status" value="1"/>
</dbReference>
<dbReference type="AlphaFoldDB" id="A0A3T0D6E5"/>
<dbReference type="PANTHER" id="PTHR11712">
    <property type="entry name" value="POLYKETIDE SYNTHASE-RELATED"/>
    <property type="match status" value="1"/>
</dbReference>
<evidence type="ECO:0000256" key="5">
    <source>
        <dbReference type="ARBA" id="ARBA00022516"/>
    </source>
</evidence>
<gene>
    <name evidence="18" type="primary">fabF</name>
    <name evidence="18" type="ORF">ELD05_08390</name>
</gene>
<evidence type="ECO:0000256" key="11">
    <source>
        <dbReference type="ARBA" id="ARBA00024006"/>
    </source>
</evidence>
<dbReference type="CDD" id="cd00834">
    <property type="entry name" value="KAS_I_II"/>
    <property type="match status" value="1"/>
</dbReference>
<dbReference type="GO" id="GO:0006633">
    <property type="term" value="P:fatty acid biosynthetic process"/>
    <property type="evidence" value="ECO:0007669"/>
    <property type="project" value="UniProtKB-UniRule"/>
</dbReference>
<evidence type="ECO:0000256" key="12">
    <source>
        <dbReference type="ARBA" id="ARBA00047318"/>
    </source>
</evidence>
<dbReference type="InterPro" id="IPR014030">
    <property type="entry name" value="Ketoacyl_synth_N"/>
</dbReference>
<evidence type="ECO:0000313" key="18">
    <source>
        <dbReference type="EMBL" id="AZT90661.1"/>
    </source>
</evidence>
<evidence type="ECO:0000256" key="13">
    <source>
        <dbReference type="ARBA" id="ARBA00047659"/>
    </source>
</evidence>
<evidence type="ECO:0000256" key="16">
    <source>
        <dbReference type="RuleBase" id="RU003694"/>
    </source>
</evidence>
<dbReference type="PANTHER" id="PTHR11712:SF336">
    <property type="entry name" value="3-OXOACYL-[ACYL-CARRIER-PROTEIN] SYNTHASE, MITOCHONDRIAL"/>
    <property type="match status" value="1"/>
</dbReference>
<dbReference type="PROSITE" id="PS00606">
    <property type="entry name" value="KS3_1"/>
    <property type="match status" value="1"/>
</dbReference>
<comment type="function">
    <text evidence="11 14">Involved in the type II fatty acid elongation cycle. Catalyzes the elongation of a wide range of acyl-ACP by the addition of two carbons from malonyl-ACP to an acyl acceptor. Can efficiently catalyze the conversion of palmitoleoyl-ACP (cis-hexadec-9-enoyl-ACP) to cis-vaccenoyl-ACP (cis-octadec-11-enoyl-ACP), an essential step in the thermal regulation of fatty acid composition.</text>
</comment>
<evidence type="ECO:0000256" key="15">
    <source>
        <dbReference type="PIRSR" id="PIRSR000447-1"/>
    </source>
</evidence>
<feature type="domain" description="Ketosynthase family 3 (KS3)" evidence="17">
    <location>
        <begin position="2"/>
        <end position="409"/>
    </location>
</feature>
<sequence>MKRRIVITGLGVISSLGFDIDTFWNAIKSGKNGIKVVEKFDVSNYPTKVAAEIVDFDPTNYIDKKEARRMDRFTHFALAATKLAIEDSKLNLEDIDKTKVGVVIGSGIGGIETLEEQANILREKGPSRVSPFFVPMMIANIAAGHIAITYGFKGINETIVTACASSAHAIGEAFKMIQREDADIIITGGAEAAITPLSFAGFCAMKAMSTNPDPQTACRPFDKDRDGFVMGEGSAILILEELEHAKKRGAKIYAEVVGYGASDDAYHITAPDPEGEGPMLAMQKAIKDAGIEPQEIDYINAHGTSTPYNDKFETLAIKKVFGEHAYKLSISSTKSMTGHWLGGAGAVEALITALSVYNQFVPPTINYATKDEECDLDYTVNQGKERSIKYAMTNSFGFGGHNAVLVLKRYED</sequence>
<keyword evidence="7" id="KW-0276">Fatty acid metabolism</keyword>
<comment type="catalytic activity">
    <reaction evidence="12 14">
        <text>(9Z)-hexadecenoyl-[ACP] + malonyl-[ACP] + H(+) = 3-oxo-(11Z)-octadecenoyl-[ACP] + holo-[ACP] + CO2</text>
        <dbReference type="Rhea" id="RHEA:55040"/>
        <dbReference type="Rhea" id="RHEA-COMP:9623"/>
        <dbReference type="Rhea" id="RHEA-COMP:9685"/>
        <dbReference type="Rhea" id="RHEA-COMP:10800"/>
        <dbReference type="Rhea" id="RHEA-COMP:14074"/>
        <dbReference type="ChEBI" id="CHEBI:15378"/>
        <dbReference type="ChEBI" id="CHEBI:16526"/>
        <dbReference type="ChEBI" id="CHEBI:64479"/>
        <dbReference type="ChEBI" id="CHEBI:78449"/>
        <dbReference type="ChEBI" id="CHEBI:83989"/>
        <dbReference type="ChEBI" id="CHEBI:138538"/>
        <dbReference type="EC" id="2.3.1.179"/>
    </reaction>
</comment>
<dbReference type="UniPathway" id="UPA00094"/>
<evidence type="ECO:0000256" key="3">
    <source>
        <dbReference type="ARBA" id="ARBA00012356"/>
    </source>
</evidence>
<evidence type="ECO:0000256" key="1">
    <source>
        <dbReference type="ARBA" id="ARBA00005194"/>
    </source>
</evidence>
<name>A0A3T0D6E5_9FIRM</name>
<feature type="active site" description="For beta-ketoacyl synthase activity" evidence="15">
    <location>
        <position position="163"/>
    </location>
</feature>
<evidence type="ECO:0000313" key="19">
    <source>
        <dbReference type="Proteomes" id="UP000282930"/>
    </source>
</evidence>
<dbReference type="InterPro" id="IPR014031">
    <property type="entry name" value="Ketoacyl_synth_C"/>
</dbReference>
<dbReference type="Proteomes" id="UP000282930">
    <property type="component" value="Chromosome"/>
</dbReference>
<evidence type="ECO:0000256" key="2">
    <source>
        <dbReference type="ARBA" id="ARBA00008467"/>
    </source>
</evidence>
<dbReference type="Pfam" id="PF00109">
    <property type="entry name" value="ketoacyl-synt"/>
    <property type="match status" value="1"/>
</dbReference>
<evidence type="ECO:0000259" key="17">
    <source>
        <dbReference type="PROSITE" id="PS52004"/>
    </source>
</evidence>
<organism evidence="18 19">
    <name type="scientific">Caldicellulosiruptor changbaiensis</name>
    <dbReference type="NCBI Taxonomy" id="1222016"/>
    <lineage>
        <taxon>Bacteria</taxon>
        <taxon>Bacillati</taxon>
        <taxon>Bacillota</taxon>
        <taxon>Bacillota incertae sedis</taxon>
        <taxon>Caldicellulosiruptorales</taxon>
        <taxon>Caldicellulosiruptoraceae</taxon>
        <taxon>Caldicellulosiruptor</taxon>
    </lineage>
</organism>
<dbReference type="SUPFAM" id="SSF53901">
    <property type="entry name" value="Thiolase-like"/>
    <property type="match status" value="2"/>
</dbReference>
<evidence type="ECO:0000256" key="9">
    <source>
        <dbReference type="ARBA" id="ARBA00023160"/>
    </source>
</evidence>
<dbReference type="EC" id="2.3.1.179" evidence="3 14"/>
<dbReference type="InterPro" id="IPR020841">
    <property type="entry name" value="PKS_Beta-ketoAc_synthase_dom"/>
</dbReference>
<keyword evidence="10 14" id="KW-0012">Acyltransferase</keyword>
<keyword evidence="5 14" id="KW-0444">Lipid biosynthesis</keyword>
<dbReference type="InterPro" id="IPR017568">
    <property type="entry name" value="3-oxoacyl-ACP_synth-2"/>
</dbReference>
<dbReference type="Pfam" id="PF02801">
    <property type="entry name" value="Ketoacyl-synt_C"/>
    <property type="match status" value="1"/>
</dbReference>
<dbReference type="NCBIfam" id="TIGR03150">
    <property type="entry name" value="fabF"/>
    <property type="match status" value="1"/>
</dbReference>
<comment type="pathway">
    <text evidence="1 14">Lipid metabolism; fatty acid biosynthesis.</text>
</comment>
<accession>A0A3T0D6E5</accession>
<dbReference type="GO" id="GO:0004315">
    <property type="term" value="F:3-oxoacyl-[acyl-carrier-protein] synthase activity"/>
    <property type="evidence" value="ECO:0007669"/>
    <property type="project" value="UniProtKB-UniRule"/>
</dbReference>
<dbReference type="PIRSF" id="PIRSF000447">
    <property type="entry name" value="KAS_II"/>
    <property type="match status" value="1"/>
</dbReference>
<dbReference type="FunFam" id="3.40.47.10:FF:000009">
    <property type="entry name" value="3-oxoacyl-[acyl-carrier-protein] synthase 2"/>
    <property type="match status" value="1"/>
</dbReference>
<dbReference type="RefSeq" id="WP_127352073.1">
    <property type="nucleotide sequence ID" value="NZ_CP034791.1"/>
</dbReference>